<dbReference type="EMBL" id="JAACXV010000069">
    <property type="protein sequence ID" value="KAF7284786.1"/>
    <property type="molecule type" value="Genomic_DNA"/>
</dbReference>
<comment type="caution">
    <text evidence="1">The sequence shown here is derived from an EMBL/GenBank/DDBJ whole genome shotgun (WGS) entry which is preliminary data.</text>
</comment>
<keyword evidence="2" id="KW-1185">Reference proteome</keyword>
<evidence type="ECO:0000313" key="2">
    <source>
        <dbReference type="Proteomes" id="UP000625711"/>
    </source>
</evidence>
<reference evidence="1" key="1">
    <citation type="submission" date="2020-08" db="EMBL/GenBank/DDBJ databases">
        <title>Genome sequencing and assembly of the red palm weevil Rhynchophorus ferrugineus.</title>
        <authorList>
            <person name="Dias G.B."/>
            <person name="Bergman C.M."/>
            <person name="Manee M."/>
        </authorList>
    </citation>
    <scope>NUCLEOTIDE SEQUENCE</scope>
    <source>
        <strain evidence="1">AA-2017</strain>
        <tissue evidence="1">Whole larva</tissue>
    </source>
</reference>
<accession>A0A834MIF7</accession>
<sequence>VRTYKAFWICELNGGSRKKRYDTTPVLIRDAGHAVRLCRWQGRMLHVARNEYKRPRDAKETKTQRRNIKDVLITRPINDKLR</sequence>
<proteinExistence type="predicted"/>
<name>A0A834MIF7_RHYFE</name>
<dbReference type="AlphaFoldDB" id="A0A834MIF7"/>
<dbReference type="Proteomes" id="UP000625711">
    <property type="component" value="Unassembled WGS sequence"/>
</dbReference>
<protein>
    <submittedName>
        <fullName evidence="1">Uncharacterized protein</fullName>
    </submittedName>
</protein>
<gene>
    <name evidence="1" type="ORF">GWI33_021545</name>
</gene>
<feature type="non-terminal residue" evidence="1">
    <location>
        <position position="1"/>
    </location>
</feature>
<evidence type="ECO:0000313" key="1">
    <source>
        <dbReference type="EMBL" id="KAF7284786.1"/>
    </source>
</evidence>
<organism evidence="1 2">
    <name type="scientific">Rhynchophorus ferrugineus</name>
    <name type="common">Red palm weevil</name>
    <name type="synonym">Curculio ferrugineus</name>
    <dbReference type="NCBI Taxonomy" id="354439"/>
    <lineage>
        <taxon>Eukaryota</taxon>
        <taxon>Metazoa</taxon>
        <taxon>Ecdysozoa</taxon>
        <taxon>Arthropoda</taxon>
        <taxon>Hexapoda</taxon>
        <taxon>Insecta</taxon>
        <taxon>Pterygota</taxon>
        <taxon>Neoptera</taxon>
        <taxon>Endopterygota</taxon>
        <taxon>Coleoptera</taxon>
        <taxon>Polyphaga</taxon>
        <taxon>Cucujiformia</taxon>
        <taxon>Curculionidae</taxon>
        <taxon>Dryophthorinae</taxon>
        <taxon>Rhynchophorus</taxon>
    </lineage>
</organism>